<keyword evidence="1" id="KW-1185">Reference proteome</keyword>
<proteinExistence type="predicted"/>
<dbReference type="Gene3D" id="2.60.120.920">
    <property type="match status" value="1"/>
</dbReference>
<dbReference type="AlphaFoldDB" id="A0A183CN71"/>
<evidence type="ECO:0000313" key="1">
    <source>
        <dbReference type="Proteomes" id="UP000050741"/>
    </source>
</evidence>
<organism evidence="1 2">
    <name type="scientific">Globodera pallida</name>
    <name type="common">Potato cyst nematode worm</name>
    <name type="synonym">Heterodera pallida</name>
    <dbReference type="NCBI Taxonomy" id="36090"/>
    <lineage>
        <taxon>Eukaryota</taxon>
        <taxon>Metazoa</taxon>
        <taxon>Ecdysozoa</taxon>
        <taxon>Nematoda</taxon>
        <taxon>Chromadorea</taxon>
        <taxon>Rhabditida</taxon>
        <taxon>Tylenchina</taxon>
        <taxon>Tylenchomorpha</taxon>
        <taxon>Tylenchoidea</taxon>
        <taxon>Heteroderidae</taxon>
        <taxon>Heteroderinae</taxon>
        <taxon>Globodera</taxon>
    </lineage>
</organism>
<protein>
    <submittedName>
        <fullName evidence="2">SPRY domain-containing protein</fullName>
    </submittedName>
</protein>
<reference evidence="1" key="1">
    <citation type="submission" date="2014-05" db="EMBL/GenBank/DDBJ databases">
        <title>The genome and life-stage specific transcriptomes of Globodera pallida elucidate key aspects of plant parasitism by a cyst nematode.</title>
        <authorList>
            <person name="Cotton J.A."/>
            <person name="Lilley C.J."/>
            <person name="Jones L.M."/>
            <person name="Kikuchi T."/>
            <person name="Reid A.J."/>
            <person name="Thorpe P."/>
            <person name="Tsai I.J."/>
            <person name="Beasley H."/>
            <person name="Blok V."/>
            <person name="Cock P.J.A."/>
            <person name="Van den Akker S.E."/>
            <person name="Holroyd N."/>
            <person name="Hunt M."/>
            <person name="Mantelin S."/>
            <person name="Naghra H."/>
            <person name="Pain A."/>
            <person name="Palomares-Rius J.E."/>
            <person name="Zarowiecki M."/>
            <person name="Berriman M."/>
            <person name="Jones J.T."/>
            <person name="Urwin P.E."/>
        </authorList>
    </citation>
    <scope>NUCLEOTIDE SEQUENCE [LARGE SCALE GENOMIC DNA]</scope>
    <source>
        <strain evidence="1">Lindley</strain>
    </source>
</reference>
<evidence type="ECO:0000313" key="2">
    <source>
        <dbReference type="WBParaSite" id="GPLIN_001432800"/>
    </source>
</evidence>
<name>A0A183CN71_GLOPA</name>
<dbReference type="WBParaSite" id="GPLIN_001432800">
    <property type="protein sequence ID" value="GPLIN_001432800"/>
    <property type="gene ID" value="GPLIN_001432800"/>
</dbReference>
<dbReference type="Proteomes" id="UP000050741">
    <property type="component" value="Unassembled WGS sequence"/>
</dbReference>
<accession>A0A183CN71</accession>
<reference evidence="2" key="2">
    <citation type="submission" date="2016-06" db="UniProtKB">
        <authorList>
            <consortium name="WormBaseParasite"/>
        </authorList>
    </citation>
    <scope>IDENTIFICATION</scope>
</reference>
<sequence>MMVSDVGVLGARTVSAEQPIPKIKSGIFYYEVKILARKLSNPIYIGLGPTKGMSPVKELGIIEGYAYDSGGRFWGHEVKGCVYSKYTNRPYVD</sequence>
<dbReference type="InterPro" id="IPR043136">
    <property type="entry name" value="B30.2/SPRY_sf"/>
</dbReference>